<keyword evidence="1 2" id="KW-0238">DNA-binding</keyword>
<dbReference type="RefSeq" id="WP_289829755.1">
    <property type="nucleotide sequence ID" value="NZ_JAUEDK010000014.1"/>
</dbReference>
<name>A0ABT7XMZ8_9NEIS</name>
<dbReference type="InterPro" id="IPR050109">
    <property type="entry name" value="HTH-type_TetR-like_transc_reg"/>
</dbReference>
<dbReference type="Gene3D" id="1.10.357.10">
    <property type="entry name" value="Tetracycline Repressor, domain 2"/>
    <property type="match status" value="1"/>
</dbReference>
<gene>
    <name evidence="5" type="ORF">QU481_09680</name>
</gene>
<comment type="caution">
    <text evidence="5">The sequence shown here is derived from an EMBL/GenBank/DDBJ whole genome shotgun (WGS) entry which is preliminary data.</text>
</comment>
<evidence type="ECO:0000313" key="5">
    <source>
        <dbReference type="EMBL" id="MDN0075157.1"/>
    </source>
</evidence>
<dbReference type="SUPFAM" id="SSF46689">
    <property type="entry name" value="Homeodomain-like"/>
    <property type="match status" value="1"/>
</dbReference>
<feature type="region of interest" description="Disordered" evidence="3">
    <location>
        <begin position="1"/>
        <end position="24"/>
    </location>
</feature>
<dbReference type="InterPro" id="IPR001647">
    <property type="entry name" value="HTH_TetR"/>
</dbReference>
<dbReference type="PROSITE" id="PS50977">
    <property type="entry name" value="HTH_TETR_2"/>
    <property type="match status" value="1"/>
</dbReference>
<dbReference type="InterPro" id="IPR009057">
    <property type="entry name" value="Homeodomain-like_sf"/>
</dbReference>
<dbReference type="PANTHER" id="PTHR30328:SF54">
    <property type="entry name" value="HTH-TYPE TRANSCRIPTIONAL REPRESSOR SCO4008"/>
    <property type="match status" value="1"/>
</dbReference>
<accession>A0ABT7XMZ8</accession>
<sequence length="222" mass="25118">MDTTPDRSAETSPTPTRRKNDPEGMRRRILEAALDEFARAGLSGARLDAIAERAQTSKRMVVYYFKSKVGLYVAVLEKVYGDIREAEQEQHIETLTPVDAVARLVELSFDYQSTHPEFNRLVSIENIHYARHIAKSRRIRNDNRSVIDAIDAVLARGRAAGVFRDDVDAIDLHLLISALCFFPVSNRHTFAVLFGRDPAEDANRERHRRIAVNAVLAYLTAK</sequence>
<proteinExistence type="predicted"/>
<evidence type="ECO:0000256" key="3">
    <source>
        <dbReference type="SAM" id="MobiDB-lite"/>
    </source>
</evidence>
<evidence type="ECO:0000256" key="2">
    <source>
        <dbReference type="PROSITE-ProRule" id="PRU00335"/>
    </source>
</evidence>
<evidence type="ECO:0000256" key="1">
    <source>
        <dbReference type="ARBA" id="ARBA00023125"/>
    </source>
</evidence>
<evidence type="ECO:0000313" key="6">
    <source>
        <dbReference type="Proteomes" id="UP001168540"/>
    </source>
</evidence>
<dbReference type="Proteomes" id="UP001168540">
    <property type="component" value="Unassembled WGS sequence"/>
</dbReference>
<reference evidence="5" key="1">
    <citation type="submission" date="2023-06" db="EMBL/GenBank/DDBJ databases">
        <authorList>
            <person name="Zhang S."/>
        </authorList>
    </citation>
    <scope>NUCLEOTIDE SEQUENCE</scope>
    <source>
        <strain evidence="5">SG2303</strain>
    </source>
</reference>
<feature type="domain" description="HTH tetR-type" evidence="4">
    <location>
        <begin position="23"/>
        <end position="83"/>
    </location>
</feature>
<dbReference type="Pfam" id="PF17938">
    <property type="entry name" value="TetR_C_29"/>
    <property type="match status" value="1"/>
</dbReference>
<dbReference type="EMBL" id="JAUEDK010000014">
    <property type="protein sequence ID" value="MDN0075157.1"/>
    <property type="molecule type" value="Genomic_DNA"/>
</dbReference>
<keyword evidence="6" id="KW-1185">Reference proteome</keyword>
<dbReference type="InterPro" id="IPR036271">
    <property type="entry name" value="Tet_transcr_reg_TetR-rel_C_sf"/>
</dbReference>
<evidence type="ECO:0000259" key="4">
    <source>
        <dbReference type="PROSITE" id="PS50977"/>
    </source>
</evidence>
<protein>
    <submittedName>
        <fullName evidence="5">TetR/AcrR family transcriptional regulator</fullName>
    </submittedName>
</protein>
<dbReference type="PANTHER" id="PTHR30328">
    <property type="entry name" value="TRANSCRIPTIONAL REPRESSOR"/>
    <property type="match status" value="1"/>
</dbReference>
<dbReference type="SUPFAM" id="SSF48498">
    <property type="entry name" value="Tetracyclin repressor-like, C-terminal domain"/>
    <property type="match status" value="1"/>
</dbReference>
<organism evidence="5 6">
    <name type="scientific">Crenobacter oryzisoli</name>
    <dbReference type="NCBI Taxonomy" id="3056844"/>
    <lineage>
        <taxon>Bacteria</taxon>
        <taxon>Pseudomonadati</taxon>
        <taxon>Pseudomonadota</taxon>
        <taxon>Betaproteobacteria</taxon>
        <taxon>Neisseriales</taxon>
        <taxon>Neisseriaceae</taxon>
        <taxon>Crenobacter</taxon>
    </lineage>
</organism>
<dbReference type="Pfam" id="PF00440">
    <property type="entry name" value="TetR_N"/>
    <property type="match status" value="1"/>
</dbReference>
<dbReference type="InterPro" id="IPR041474">
    <property type="entry name" value="NicS_C"/>
</dbReference>
<feature type="DNA-binding region" description="H-T-H motif" evidence="2">
    <location>
        <begin position="46"/>
        <end position="65"/>
    </location>
</feature>